<proteinExistence type="predicted"/>
<keyword evidence="3" id="KW-1185">Reference proteome</keyword>
<sequence length="185" mass="21459">MSEPDKMNLTFLIVFDLIGFAIIWGFYKYHQQARMTELKKIIRNALLRDFFNDDSLDIYIAKTKLKYDEVCTTLFGLLVELEGDSDFNDEAKLAYLRKISLRYQNMGFLSDLPITLRNKMRALVKMNESSSELVFQIAQEIQTLNTKNQFKLCCTVIIGIITTSITIFQSIPELLIFINKIGNIF</sequence>
<dbReference type="Proteomes" id="UP000188602">
    <property type="component" value="Unassembled WGS sequence"/>
</dbReference>
<evidence type="ECO:0000313" key="3">
    <source>
        <dbReference type="Proteomes" id="UP000188602"/>
    </source>
</evidence>
<feature type="transmembrane region" description="Helical" evidence="1">
    <location>
        <begin position="152"/>
        <end position="171"/>
    </location>
</feature>
<dbReference type="RefSeq" id="WP_077423139.1">
    <property type="nucleotide sequence ID" value="NZ_MLHQ01000008.1"/>
</dbReference>
<evidence type="ECO:0000256" key="1">
    <source>
        <dbReference type="SAM" id="Phobius"/>
    </source>
</evidence>
<dbReference type="AlphaFoldDB" id="A0A1V3JSI0"/>
<reference evidence="2 3" key="1">
    <citation type="submission" date="2016-10" db="EMBL/GenBank/DDBJ databases">
        <title>Rodentibacter gen. nov. and new species.</title>
        <authorList>
            <person name="Christensen H."/>
        </authorList>
    </citation>
    <scope>NUCLEOTIDE SEQUENCE [LARGE SCALE GENOMIC DNA]</scope>
    <source>
        <strain evidence="2 3">Ac151</strain>
    </source>
</reference>
<comment type="caution">
    <text evidence="2">The sequence shown here is derived from an EMBL/GenBank/DDBJ whole genome shotgun (WGS) entry which is preliminary data.</text>
</comment>
<keyword evidence="1" id="KW-0472">Membrane</keyword>
<organism evidence="2 3">
    <name type="scientific">Rodentibacter myodis</name>
    <dbReference type="NCBI Taxonomy" id="1907939"/>
    <lineage>
        <taxon>Bacteria</taxon>
        <taxon>Pseudomonadati</taxon>
        <taxon>Pseudomonadota</taxon>
        <taxon>Gammaproteobacteria</taxon>
        <taxon>Pasteurellales</taxon>
        <taxon>Pasteurellaceae</taxon>
        <taxon>Rodentibacter</taxon>
    </lineage>
</organism>
<name>A0A1V3JSI0_9PAST</name>
<dbReference type="STRING" id="1907939.BKL49_02915"/>
<protein>
    <submittedName>
        <fullName evidence="2">Uncharacterized protein</fullName>
    </submittedName>
</protein>
<dbReference type="OrthoDB" id="5685634at2"/>
<gene>
    <name evidence="2" type="ORF">BKL49_02915</name>
</gene>
<keyword evidence="1" id="KW-0812">Transmembrane</keyword>
<accession>A0A1V3JSI0</accession>
<evidence type="ECO:0000313" key="2">
    <source>
        <dbReference type="EMBL" id="OOF59755.1"/>
    </source>
</evidence>
<keyword evidence="1" id="KW-1133">Transmembrane helix</keyword>
<dbReference type="EMBL" id="MLHQ01000008">
    <property type="protein sequence ID" value="OOF59755.1"/>
    <property type="molecule type" value="Genomic_DNA"/>
</dbReference>
<feature type="transmembrane region" description="Helical" evidence="1">
    <location>
        <begin position="6"/>
        <end position="27"/>
    </location>
</feature>